<feature type="transmembrane region" description="Helical" evidence="13 14">
    <location>
        <begin position="266"/>
        <end position="291"/>
    </location>
</feature>
<dbReference type="PANTHER" id="PTHR32138">
    <property type="entry name" value="PHOSPHATIDYLETHANOLAMINE N-METHYLTRANSFERASE"/>
    <property type="match status" value="1"/>
</dbReference>
<dbReference type="EC" id="2.1.1.17" evidence="13 14"/>
<keyword evidence="10 13" id="KW-0472">Membrane</keyword>
<comment type="function">
    <text evidence="13 14">Catalyzes the first step of the methylation pathway of phosphatidylcholine biosynthesis, the SAM-dependent methylation of phosphatidylethanolamine (PE) to phosphatidylmonomethylethanolamine (PMME).</text>
</comment>
<evidence type="ECO:0000256" key="2">
    <source>
        <dbReference type="ARBA" id="ARBA00022516"/>
    </source>
</evidence>
<evidence type="ECO:0000256" key="6">
    <source>
        <dbReference type="ARBA" id="ARBA00022692"/>
    </source>
</evidence>
<keyword evidence="5 13" id="KW-0949">S-adenosyl-L-methionine</keyword>
<dbReference type="EMBL" id="CP014246">
    <property type="protein sequence ID" value="AMD21880.1"/>
    <property type="molecule type" value="Genomic_DNA"/>
</dbReference>
<dbReference type="UniPathway" id="UPA00753"/>
<feature type="transmembrane region" description="Helical" evidence="13 14">
    <location>
        <begin position="198"/>
        <end position="221"/>
    </location>
</feature>
<evidence type="ECO:0000313" key="15">
    <source>
        <dbReference type="EMBL" id="AMD21880.1"/>
    </source>
</evidence>
<keyword evidence="16" id="KW-1185">Reference proteome</keyword>
<comment type="similarity">
    <text evidence="13 14">Belongs to the class VI-like SAM-binding methyltransferase superfamily. CHO2 family.</text>
</comment>
<sequence>MEVKKIDPTAHVSSNTADNAKPVTAITRSSNITFQVPSTHNMVRSLFDPTLRKSYLELCITFSLIANCVLCYYCYRKLGSEWTANFYLCQYIIWRLSYNVGLGAILHYQSRSEFLTKFASKYGLFDKLMAQKSMLASVCQLEISSKMPDDYNFSSYPPEFNVWLLFRQLVDLILMQDFTAYMLYVVLSIPKDMSWSVLATFSMTSLRIYVGTVMLLFNVWVKMDAHRVVKDYAWYWGDFFFLLKDSNLIFDGVFNISPHPMYSIGYLGYYGVSLITGKYQVLLVSLVGHLAQFLFLKYVETPHIERTYGSDEPDDLERIDDLIIKNNHNYTRPLRSTLFAFCNFDPLRPSDYITVGVTIGCVVSVLSLSPSSHTMFLLAFSTMLFSSMITIFILHQQSKNKWFTKLFLRNGYTQLYSYQTWQFLSNFTLTISYVMLALQTWTEFRKIDKHDYTMVIFGFILVAVHVWSDMEILNAISEFGWFYGDFFLTNYIRKPKLASHGIYRYLNNPECVLGIAGPWGTILITDLSVYNIALATLWTISNYLLVKFVEAPHVAKVYGSDTLERQSGISRTLLAFGPIKEISHYMDNLAFTVVEMLSANAKDREQLESELLKALQSTSIKYGPHCELEIVSHKTSGEASATSHEITLPIGEAVEVSWKLPTGIYNKNDWIGLYKVFETGEDRSVTLVSSGGHWSATCPNSYQKYKFAYEGVIDFETNDVFTSGKVVFNHNLLYFESGVYEFRYHSNAGHKVLMLTPPFKINLPVLNLTSVEEFYTSTVKLLNDCHCLDDDGRFSPQKNKYFNERTLQKLFKYATGADISTDFMRRVDYDMKIITDRIFEIKKILDSLR</sequence>
<accession>A0A0X8HUT1</accession>
<dbReference type="HAMAP" id="MF_03217">
    <property type="entry name" value="PEMT"/>
    <property type="match status" value="1"/>
</dbReference>
<dbReference type="PANTHER" id="PTHR32138:SF0">
    <property type="entry name" value="PHOSPHATIDYLETHANOLAMINE N-METHYLTRANSFERASE"/>
    <property type="match status" value="1"/>
</dbReference>
<keyword evidence="11 13" id="KW-0594">Phospholipid biosynthesis</keyword>
<dbReference type="AlphaFoldDB" id="A0A0X8HUT1"/>
<evidence type="ECO:0000256" key="7">
    <source>
        <dbReference type="ARBA" id="ARBA00022824"/>
    </source>
</evidence>
<evidence type="ECO:0000256" key="13">
    <source>
        <dbReference type="HAMAP-Rule" id="MF_03217"/>
    </source>
</evidence>
<feature type="transmembrane region" description="Helical" evidence="13 14">
    <location>
        <begin position="450"/>
        <end position="468"/>
    </location>
</feature>
<organism evidence="15 16">
    <name type="scientific">Eremothecium sinecaudum</name>
    <dbReference type="NCBI Taxonomy" id="45286"/>
    <lineage>
        <taxon>Eukaryota</taxon>
        <taxon>Fungi</taxon>
        <taxon>Dikarya</taxon>
        <taxon>Ascomycota</taxon>
        <taxon>Saccharomycotina</taxon>
        <taxon>Saccharomycetes</taxon>
        <taxon>Saccharomycetales</taxon>
        <taxon>Saccharomycetaceae</taxon>
        <taxon>Eremothecium</taxon>
    </lineage>
</organism>
<evidence type="ECO:0000256" key="12">
    <source>
        <dbReference type="ARBA" id="ARBA00023264"/>
    </source>
</evidence>
<evidence type="ECO:0000256" key="4">
    <source>
        <dbReference type="ARBA" id="ARBA00022679"/>
    </source>
</evidence>
<keyword evidence="7 13" id="KW-0256">Endoplasmic reticulum</keyword>
<comment type="pathway">
    <text evidence="13 14">Phospholipid metabolism; phosphatidylcholine biosynthesis.</text>
</comment>
<evidence type="ECO:0000256" key="14">
    <source>
        <dbReference type="RuleBase" id="RU361122"/>
    </source>
</evidence>
<dbReference type="GO" id="GO:0005789">
    <property type="term" value="C:endoplasmic reticulum membrane"/>
    <property type="evidence" value="ECO:0007669"/>
    <property type="project" value="UniProtKB-SubCell"/>
</dbReference>
<keyword evidence="12 13" id="KW-1208">Phospholipid metabolism</keyword>
<comment type="subcellular location">
    <subcellularLocation>
        <location evidence="1">Endomembrane system</location>
        <topology evidence="1">Multi-pass membrane protein</topology>
    </subcellularLocation>
    <subcellularLocation>
        <location evidence="13 14">Endoplasmic reticulum membrane</location>
        <topology evidence="13 14">Multi-pass membrane protein</topology>
    </subcellularLocation>
</comment>
<dbReference type="GO" id="GO:0006656">
    <property type="term" value="P:phosphatidylcholine biosynthetic process"/>
    <property type="evidence" value="ECO:0007669"/>
    <property type="project" value="UniProtKB-UniRule"/>
</dbReference>
<keyword evidence="3 13" id="KW-0489">Methyltransferase</keyword>
<dbReference type="GO" id="GO:0032259">
    <property type="term" value="P:methylation"/>
    <property type="evidence" value="ECO:0007669"/>
    <property type="project" value="UniProtKB-KW"/>
</dbReference>
<dbReference type="Proteomes" id="UP000243052">
    <property type="component" value="Chromosome vi"/>
</dbReference>
<dbReference type="GO" id="GO:0004608">
    <property type="term" value="F:phosphatidylethanolamine N-methyltransferase activity"/>
    <property type="evidence" value="ECO:0007669"/>
    <property type="project" value="UniProtKB-UniRule"/>
</dbReference>
<dbReference type="InterPro" id="IPR016219">
    <property type="entry name" value="Phosphatid-EA_MeTrfase_fun"/>
</dbReference>
<feature type="transmembrane region" description="Helical" evidence="13 14">
    <location>
        <begin position="352"/>
        <end position="369"/>
    </location>
</feature>
<gene>
    <name evidence="15" type="ORF">AW171_hschr63867</name>
</gene>
<keyword evidence="9 13" id="KW-0443">Lipid metabolism</keyword>
<reference evidence="15 16" key="1">
    <citation type="submission" date="2016-01" db="EMBL/GenBank/DDBJ databases">
        <title>Genome sequence of the yeast Holleya sinecauda.</title>
        <authorList>
            <person name="Dietrich F.S."/>
        </authorList>
    </citation>
    <scope>NUCLEOTIDE SEQUENCE [LARGE SCALE GENOMIC DNA]</scope>
    <source>
        <strain evidence="15 16">ATCC 58844</strain>
    </source>
</reference>
<feature type="transmembrane region" description="Helical" evidence="13 14">
    <location>
        <begin position="376"/>
        <end position="395"/>
    </location>
</feature>
<evidence type="ECO:0000256" key="3">
    <source>
        <dbReference type="ARBA" id="ARBA00022603"/>
    </source>
</evidence>
<comment type="catalytic activity">
    <reaction evidence="13 14">
        <text>a 1,2-diacyl-sn-glycero-3-phosphoethanolamine + S-adenosyl-L-methionine = a 1,2-diacyl-sn-glycero-3-phospho-N-methylethanolamine + S-adenosyl-L-homocysteine + H(+)</text>
        <dbReference type="Rhea" id="RHEA:11164"/>
        <dbReference type="ChEBI" id="CHEBI:15378"/>
        <dbReference type="ChEBI" id="CHEBI:57856"/>
        <dbReference type="ChEBI" id="CHEBI:59789"/>
        <dbReference type="ChEBI" id="CHEBI:64573"/>
        <dbReference type="ChEBI" id="CHEBI:64612"/>
        <dbReference type="EC" id="2.1.1.17"/>
    </reaction>
</comment>
<feature type="transmembrane region" description="Helical" evidence="13 14">
    <location>
        <begin position="415"/>
        <end position="438"/>
    </location>
</feature>
<evidence type="ECO:0000256" key="9">
    <source>
        <dbReference type="ARBA" id="ARBA00023098"/>
    </source>
</evidence>
<evidence type="ECO:0000256" key="5">
    <source>
        <dbReference type="ARBA" id="ARBA00022691"/>
    </source>
</evidence>
<evidence type="ECO:0000313" key="16">
    <source>
        <dbReference type="Proteomes" id="UP000243052"/>
    </source>
</evidence>
<dbReference type="GeneID" id="28725197"/>
<keyword evidence="4 13" id="KW-0808">Transferase</keyword>
<proteinExistence type="inferred from homology"/>
<keyword evidence="8 13" id="KW-1133">Transmembrane helix</keyword>
<keyword evidence="2 13" id="KW-0444">Lipid biosynthesis</keyword>
<dbReference type="Pfam" id="PF04191">
    <property type="entry name" value="PEMT"/>
    <property type="match status" value="2"/>
</dbReference>
<evidence type="ECO:0000256" key="1">
    <source>
        <dbReference type="ARBA" id="ARBA00004127"/>
    </source>
</evidence>
<feature type="transmembrane region" description="Helical" evidence="13 14">
    <location>
        <begin position="87"/>
        <end position="108"/>
    </location>
</feature>
<name>A0A0X8HUT1_9SACH</name>
<feature type="transmembrane region" description="Helical" evidence="13 14">
    <location>
        <begin position="165"/>
        <end position="186"/>
    </location>
</feature>
<dbReference type="InterPro" id="IPR007318">
    <property type="entry name" value="Phopholipid_MeTrfase"/>
</dbReference>
<dbReference type="PIRSF" id="PIRSF000383">
    <property type="entry name" value="PEAMT"/>
    <property type="match status" value="1"/>
</dbReference>
<dbReference type="STRING" id="45286.A0A0X8HUT1"/>
<evidence type="ECO:0000256" key="8">
    <source>
        <dbReference type="ARBA" id="ARBA00022989"/>
    </source>
</evidence>
<dbReference type="Gene3D" id="2.60.40.2840">
    <property type="match status" value="1"/>
</dbReference>
<keyword evidence="6 13" id="KW-0812">Transmembrane</keyword>
<evidence type="ECO:0000256" key="11">
    <source>
        <dbReference type="ARBA" id="ARBA00023209"/>
    </source>
</evidence>
<dbReference type="PROSITE" id="PS51598">
    <property type="entry name" value="SAM_CHO2"/>
    <property type="match status" value="1"/>
</dbReference>
<dbReference type="RefSeq" id="XP_017988876.1">
    <property type="nucleotide sequence ID" value="XM_018133387.1"/>
</dbReference>
<dbReference type="OrthoDB" id="4583at2759"/>
<evidence type="ECO:0000256" key="10">
    <source>
        <dbReference type="ARBA" id="ARBA00023136"/>
    </source>
</evidence>
<feature type="transmembrane region" description="Helical" evidence="13 14">
    <location>
        <begin position="55"/>
        <end position="75"/>
    </location>
</feature>
<dbReference type="Gene3D" id="1.20.120.1630">
    <property type="match status" value="1"/>
</dbReference>
<comment type="caution">
    <text evidence="13 14">Lacks conserved residue(s) required for the propagation of feature annotation.</text>
</comment>
<protein>
    <recommendedName>
        <fullName evidence="13 14">Phosphatidylethanolamine N-methyltransferase</fullName>
        <shortName evidence="13">PE methyltransferase</shortName>
        <shortName evidence="13 14">PEAMT</shortName>
        <shortName evidence="13">PEMT</shortName>
        <ecNumber evidence="13 14">2.1.1.17</ecNumber>
    </recommendedName>
</protein>